<dbReference type="InterPro" id="IPR048816">
    <property type="entry name" value="Peptidase_M17_N_1"/>
</dbReference>
<gene>
    <name evidence="7" type="ORF">CP98_01209</name>
</gene>
<evidence type="ECO:0000256" key="4">
    <source>
        <dbReference type="ARBA" id="ARBA00022801"/>
    </source>
</evidence>
<evidence type="ECO:0000256" key="2">
    <source>
        <dbReference type="ARBA" id="ARBA00022438"/>
    </source>
</evidence>
<dbReference type="PANTHER" id="PTHR11963:SF20">
    <property type="entry name" value="PEPTIDASE B"/>
    <property type="match status" value="1"/>
</dbReference>
<protein>
    <submittedName>
        <fullName evidence="7">Leucyl aminopeptidase</fullName>
    </submittedName>
</protein>
<keyword evidence="2 7" id="KW-0031">Aminopeptidase</keyword>
<dbReference type="Proteomes" id="UP000028534">
    <property type="component" value="Unassembled WGS sequence"/>
</dbReference>
<dbReference type="Pfam" id="PF00883">
    <property type="entry name" value="Peptidase_M17"/>
    <property type="match status" value="1"/>
</dbReference>
<dbReference type="SUPFAM" id="SSF53187">
    <property type="entry name" value="Zn-dependent exopeptidases"/>
    <property type="match status" value="1"/>
</dbReference>
<organism evidence="7 8">
    <name type="scientific">Sphingobium yanoikuyae</name>
    <name type="common">Sphingomonas yanoikuyae</name>
    <dbReference type="NCBI Taxonomy" id="13690"/>
    <lineage>
        <taxon>Bacteria</taxon>
        <taxon>Pseudomonadati</taxon>
        <taxon>Pseudomonadota</taxon>
        <taxon>Alphaproteobacteria</taxon>
        <taxon>Sphingomonadales</taxon>
        <taxon>Sphingomonadaceae</taxon>
        <taxon>Sphingobium</taxon>
    </lineage>
</organism>
<dbReference type="GO" id="GO:0030145">
    <property type="term" value="F:manganese ion binding"/>
    <property type="evidence" value="ECO:0007669"/>
    <property type="project" value="InterPro"/>
</dbReference>
<dbReference type="eggNOG" id="COG0260">
    <property type="taxonomic scope" value="Bacteria"/>
</dbReference>
<dbReference type="InterPro" id="IPR000819">
    <property type="entry name" value="Peptidase_M17_C"/>
</dbReference>
<accession>A0A084ER93</accession>
<dbReference type="AlphaFoldDB" id="A0A084ER93"/>
<dbReference type="PROSITE" id="PS00631">
    <property type="entry name" value="CYTOSOL_AP"/>
    <property type="match status" value="1"/>
</dbReference>
<sequence length="465" mass="49545">MTEFADLLKADNGQPARSIQLIEAAELDAWFTAQPERVRALISAQKFHAKPNEYAIVPGEGQSDWSVVAGVAKRDALGSWCLAKLAESLPEGSYRLAEGSTGAAALGWLTAQYRFERYRKDEGAVGPRVLLTGDVARIEAIVQQAEAVALVRDLVNTPAADMGPQDLEDAVRQLAQAHGGEVQVTRGDALEQGFPMIHAVGKAADKSFSPRLIEMSWGDPSAPRIAVVGKGICFDSGGLDIKPSSGMRLMKKDMGGAAHAIALARLIIGARLPVRLHLLVPTAENAISGNAFRPGDILRSRQGLTVEIGNTDAEGRLVLGDALTRAGEEKPELIVDFATLTGAARVAVGPDLPALFTNDEALASDIAAAGTAVDDPTWRLPLWDGYYDMLKSDIADMNNAGEGGFAGAVTAALFLQRFVPEGTAWIHLDTFAWRPAARPGRPKGGEALGLRAVFRLLQQRYDGAR</sequence>
<feature type="domain" description="Cytosol aminopeptidase" evidence="6">
    <location>
        <begin position="310"/>
        <end position="317"/>
    </location>
</feature>
<keyword evidence="3" id="KW-0645">Protease</keyword>
<dbReference type="PRINTS" id="PR00481">
    <property type="entry name" value="LAMNOPPTDASE"/>
</dbReference>
<dbReference type="Gene3D" id="3.40.630.10">
    <property type="entry name" value="Zn peptidases"/>
    <property type="match status" value="1"/>
</dbReference>
<evidence type="ECO:0000313" key="8">
    <source>
        <dbReference type="Proteomes" id="UP000028534"/>
    </source>
</evidence>
<dbReference type="GO" id="GO:0006508">
    <property type="term" value="P:proteolysis"/>
    <property type="evidence" value="ECO:0007669"/>
    <property type="project" value="UniProtKB-KW"/>
</dbReference>
<keyword evidence="4" id="KW-0378">Hydrolase</keyword>
<evidence type="ECO:0000256" key="3">
    <source>
        <dbReference type="ARBA" id="ARBA00022670"/>
    </source>
</evidence>
<dbReference type="PANTHER" id="PTHR11963">
    <property type="entry name" value="LEUCINE AMINOPEPTIDASE-RELATED"/>
    <property type="match status" value="1"/>
</dbReference>
<dbReference type="GO" id="GO:0005737">
    <property type="term" value="C:cytoplasm"/>
    <property type="evidence" value="ECO:0007669"/>
    <property type="project" value="InterPro"/>
</dbReference>
<dbReference type="RefSeq" id="WP_037517843.1">
    <property type="nucleotide sequence ID" value="NZ_JGVR01000004.1"/>
</dbReference>
<evidence type="ECO:0000313" key="7">
    <source>
        <dbReference type="EMBL" id="KEZ20485.1"/>
    </source>
</evidence>
<comment type="similarity">
    <text evidence="1">Belongs to the peptidase M17 family.</text>
</comment>
<dbReference type="InterPro" id="IPR011356">
    <property type="entry name" value="Leucine_aapep/pepB"/>
</dbReference>
<dbReference type="PATRIC" id="fig|13690.10.peg.1249"/>
<dbReference type="EMBL" id="JGVR01000004">
    <property type="protein sequence ID" value="KEZ20485.1"/>
    <property type="molecule type" value="Genomic_DNA"/>
</dbReference>
<evidence type="ECO:0000259" key="6">
    <source>
        <dbReference type="PROSITE" id="PS00631"/>
    </source>
</evidence>
<proteinExistence type="inferred from homology"/>
<comment type="caution">
    <text evidence="7">The sequence shown here is derived from an EMBL/GenBank/DDBJ whole genome shotgun (WGS) entry which is preliminary data.</text>
</comment>
<reference evidence="7 8" key="1">
    <citation type="submission" date="2014-03" db="EMBL/GenBank/DDBJ databases">
        <title>Genome sequence of Sphingobium yanoikuyae B1.</title>
        <authorList>
            <person name="Gan H.M."/>
            <person name="Gan H.Y."/>
            <person name="Savka M.A."/>
        </authorList>
    </citation>
    <scope>NUCLEOTIDE SEQUENCE [LARGE SCALE GENOMIC DNA]</scope>
    <source>
        <strain evidence="7 8">B1</strain>
    </source>
</reference>
<evidence type="ECO:0000256" key="1">
    <source>
        <dbReference type="ARBA" id="ARBA00009528"/>
    </source>
</evidence>
<dbReference type="InterPro" id="IPR043472">
    <property type="entry name" value="Macro_dom-like"/>
</dbReference>
<evidence type="ECO:0000256" key="5">
    <source>
        <dbReference type="ARBA" id="ARBA00023211"/>
    </source>
</evidence>
<dbReference type="CDD" id="cd00433">
    <property type="entry name" value="Peptidase_M17"/>
    <property type="match status" value="1"/>
</dbReference>
<dbReference type="STRING" id="13690.AX777_12350"/>
<keyword evidence="5" id="KW-0464">Manganese</keyword>
<dbReference type="Gene3D" id="3.40.220.10">
    <property type="entry name" value="Leucine Aminopeptidase, subunit E, domain 1"/>
    <property type="match status" value="1"/>
</dbReference>
<dbReference type="Pfam" id="PF21337">
    <property type="entry name" value="Peptidase_M17_N_1"/>
    <property type="match status" value="1"/>
</dbReference>
<dbReference type="GO" id="GO:0070006">
    <property type="term" value="F:metalloaminopeptidase activity"/>
    <property type="evidence" value="ECO:0007669"/>
    <property type="project" value="InterPro"/>
</dbReference>
<name>A0A084ER93_SPHYA</name>